<proteinExistence type="inferred from homology"/>
<evidence type="ECO:0000313" key="7">
    <source>
        <dbReference type="Proteomes" id="UP000694864"/>
    </source>
</evidence>
<keyword evidence="5 6" id="KW-0732">Signal</keyword>
<sequence length="134" mass="15777">MKYLLAFLIVYGQCIIGNVSGGQTNHLQVWNDLDVTVYVHCKSGSSDIKGAYKRPGQLYPFPVRDNFWKTTLFWCTVRQGPDWKRGRKFDVYEYEKGVPQGGTYIWRAKKDGIYFELKNRKPLHKVWDWQILPL</sequence>
<dbReference type="Pfam" id="PF05938">
    <property type="entry name" value="Self-incomp_S1"/>
    <property type="match status" value="1"/>
</dbReference>
<dbReference type="PANTHER" id="PTHR31232">
    <property type="match status" value="1"/>
</dbReference>
<protein>
    <recommendedName>
        <fullName evidence="6">S-protein homolog</fullName>
    </recommendedName>
</protein>
<evidence type="ECO:0000256" key="3">
    <source>
        <dbReference type="ARBA" id="ARBA00022471"/>
    </source>
</evidence>
<evidence type="ECO:0000256" key="1">
    <source>
        <dbReference type="ARBA" id="ARBA00004613"/>
    </source>
</evidence>
<keyword evidence="4 6" id="KW-0964">Secreted</keyword>
<keyword evidence="7" id="KW-1185">Reference proteome</keyword>
<comment type="subcellular location">
    <subcellularLocation>
        <location evidence="1 6">Secreted</location>
    </subcellularLocation>
</comment>
<dbReference type="PANTHER" id="PTHR31232:SF26">
    <property type="entry name" value="S-PROTEIN HOMOLOG-RELATED"/>
    <property type="match status" value="1"/>
</dbReference>
<gene>
    <name evidence="8" type="primary">LOC104757170</name>
</gene>
<evidence type="ECO:0000256" key="2">
    <source>
        <dbReference type="ARBA" id="ARBA00005581"/>
    </source>
</evidence>
<dbReference type="GeneID" id="104757170"/>
<accession>A0ABM0WZ02</accession>
<reference evidence="7" key="1">
    <citation type="journal article" date="2014" name="Nat. Commun.">
        <title>The emerging biofuel crop Camelina sativa retains a highly undifferentiated hexaploid genome structure.</title>
        <authorList>
            <person name="Kagale S."/>
            <person name="Koh C."/>
            <person name="Nixon J."/>
            <person name="Bollina V."/>
            <person name="Clarke W.E."/>
            <person name="Tuteja R."/>
            <person name="Spillane C."/>
            <person name="Robinson S.J."/>
            <person name="Links M.G."/>
            <person name="Clarke C."/>
            <person name="Higgins E.E."/>
            <person name="Huebert T."/>
            <person name="Sharpe A.G."/>
            <person name="Parkin I.A."/>
        </authorList>
    </citation>
    <scope>NUCLEOTIDE SEQUENCE [LARGE SCALE GENOMIC DNA]</scope>
    <source>
        <strain evidence="7">cv. DH55</strain>
    </source>
</reference>
<dbReference type="Proteomes" id="UP000694864">
    <property type="component" value="Chromosome 17"/>
</dbReference>
<dbReference type="RefSeq" id="XP_010478198.1">
    <property type="nucleotide sequence ID" value="XM_010479896.1"/>
</dbReference>
<comment type="similarity">
    <text evidence="2 6">Belongs to the plant self-incompatibility (S1) protein family.</text>
</comment>
<feature type="signal peptide" evidence="6">
    <location>
        <begin position="1"/>
        <end position="21"/>
    </location>
</feature>
<evidence type="ECO:0000256" key="5">
    <source>
        <dbReference type="ARBA" id="ARBA00022729"/>
    </source>
</evidence>
<evidence type="ECO:0000256" key="6">
    <source>
        <dbReference type="RuleBase" id="RU367044"/>
    </source>
</evidence>
<name>A0ABM0WZ02_CAMSA</name>
<dbReference type="InterPro" id="IPR010264">
    <property type="entry name" value="Self-incomp_S1"/>
</dbReference>
<evidence type="ECO:0000313" key="8">
    <source>
        <dbReference type="RefSeq" id="XP_010478198.1"/>
    </source>
</evidence>
<organism evidence="7 8">
    <name type="scientific">Camelina sativa</name>
    <name type="common">False flax</name>
    <name type="synonym">Myagrum sativum</name>
    <dbReference type="NCBI Taxonomy" id="90675"/>
    <lineage>
        <taxon>Eukaryota</taxon>
        <taxon>Viridiplantae</taxon>
        <taxon>Streptophyta</taxon>
        <taxon>Embryophyta</taxon>
        <taxon>Tracheophyta</taxon>
        <taxon>Spermatophyta</taxon>
        <taxon>Magnoliopsida</taxon>
        <taxon>eudicotyledons</taxon>
        <taxon>Gunneridae</taxon>
        <taxon>Pentapetalae</taxon>
        <taxon>rosids</taxon>
        <taxon>malvids</taxon>
        <taxon>Brassicales</taxon>
        <taxon>Brassicaceae</taxon>
        <taxon>Camelineae</taxon>
        <taxon>Camelina</taxon>
    </lineage>
</organism>
<evidence type="ECO:0000256" key="4">
    <source>
        <dbReference type="ARBA" id="ARBA00022525"/>
    </source>
</evidence>
<reference evidence="8" key="2">
    <citation type="submission" date="2025-08" db="UniProtKB">
        <authorList>
            <consortium name="RefSeq"/>
        </authorList>
    </citation>
    <scope>IDENTIFICATION</scope>
    <source>
        <tissue evidence="8">Leaf</tissue>
    </source>
</reference>
<keyword evidence="3 6" id="KW-0713">Self-incompatibility</keyword>
<feature type="chain" id="PRO_5044967988" description="S-protein homolog" evidence="6">
    <location>
        <begin position="22"/>
        <end position="134"/>
    </location>
</feature>